<dbReference type="SMART" id="SM00304">
    <property type="entry name" value="HAMP"/>
    <property type="match status" value="1"/>
</dbReference>
<reference evidence="8 9" key="1">
    <citation type="submission" date="2018-01" db="EMBL/GenBank/DDBJ databases">
        <title>Draft genome sequence of Paucibacter aquatile CR182 isolated from freshwater of the Nakdong River.</title>
        <authorList>
            <person name="Choi A."/>
            <person name="Chung E.J."/>
        </authorList>
    </citation>
    <scope>NUCLEOTIDE SEQUENCE [LARGE SCALE GENOMIC DNA]</scope>
    <source>
        <strain evidence="8 9">CR182</strain>
    </source>
</reference>
<comment type="caution">
    <text evidence="8">The sequence shown here is derived from an EMBL/GenBank/DDBJ whole genome shotgun (WGS) entry which is preliminary data.</text>
</comment>
<keyword evidence="5" id="KW-1133">Transmembrane helix</keyword>
<keyword evidence="5" id="KW-0812">Transmembrane</keyword>
<dbReference type="Gene3D" id="1.10.287.950">
    <property type="entry name" value="Methyl-accepting chemotaxis protein"/>
    <property type="match status" value="1"/>
</dbReference>
<evidence type="ECO:0000256" key="4">
    <source>
        <dbReference type="SAM" id="Coils"/>
    </source>
</evidence>
<feature type="transmembrane region" description="Helical" evidence="5">
    <location>
        <begin position="186"/>
        <end position="210"/>
    </location>
</feature>
<protein>
    <recommendedName>
        <fullName evidence="10">Methyl-accepting chemotaxis protein</fullName>
    </recommendedName>
</protein>
<dbReference type="GO" id="GO:0016020">
    <property type="term" value="C:membrane"/>
    <property type="evidence" value="ECO:0007669"/>
    <property type="project" value="InterPro"/>
</dbReference>
<dbReference type="InterPro" id="IPR004089">
    <property type="entry name" value="MCPsignal_dom"/>
</dbReference>
<evidence type="ECO:0000256" key="2">
    <source>
        <dbReference type="ARBA" id="ARBA00029447"/>
    </source>
</evidence>
<keyword evidence="3" id="KW-0807">Transducer</keyword>
<accession>A0A2N8KX80</accession>
<dbReference type="SUPFAM" id="SSF58104">
    <property type="entry name" value="Methyl-accepting chemotaxis protein (MCP) signaling domain"/>
    <property type="match status" value="1"/>
</dbReference>
<evidence type="ECO:0000313" key="8">
    <source>
        <dbReference type="EMBL" id="PND38078.1"/>
    </source>
</evidence>
<dbReference type="PANTHER" id="PTHR43531">
    <property type="entry name" value="PROTEIN ICFG"/>
    <property type="match status" value="1"/>
</dbReference>
<dbReference type="RefSeq" id="WP_102767998.1">
    <property type="nucleotide sequence ID" value="NZ_POSP01000003.1"/>
</dbReference>
<keyword evidence="5" id="KW-0472">Membrane</keyword>
<evidence type="ECO:0000259" key="6">
    <source>
        <dbReference type="PROSITE" id="PS50111"/>
    </source>
</evidence>
<keyword evidence="4" id="KW-0175">Coiled coil</keyword>
<dbReference type="InterPro" id="IPR051310">
    <property type="entry name" value="MCP_chemotaxis"/>
</dbReference>
<evidence type="ECO:0000256" key="3">
    <source>
        <dbReference type="PROSITE-ProRule" id="PRU00284"/>
    </source>
</evidence>
<evidence type="ECO:0000259" key="7">
    <source>
        <dbReference type="PROSITE" id="PS50885"/>
    </source>
</evidence>
<proteinExistence type="inferred from homology"/>
<name>A0A2N8KX80_9BURK</name>
<sequence length="521" mass="56920">MSRFDLSSLSLKTRFALLIAANLLATGLLLGQAVRGFEQLHEDAQQSFVAKDVVADILPPPMYLIELRLVLSQAVEQTISLQMAQAEVQRLQAEYEARVQHWTQHPPHGLERQLLGEQHRLAQQLLDLAREQVLKPLIRQDPEAARRGLDQAHQRYLAHRQAVDETVKTSNQFAEQAMQRFDRTRWQGYLGMLIVGGLAVLLLGGSLWSLQRSIMGALTQASTVARTVAEGDLRQEALEERSNANDAHSRNELRKLRGDIASMVFKLRELIARVQQGAGHIDSSSRNISQANAELSARALLEVHDLENAGTALQAMDAQAKVGASSAAEANERSQQAASLARQGSADMQAVVGAMDEIEQSSRRIADITGVIDGIAFQTNILALNAAVEAARAGEAGRGFAVVASEVRTLAKRSADAALEIKHLIAGSSTQVERGADAVQHTRNTIDAMVEQVTEVSRLIQGSSHELQQQLGSIAELQDLLDGIAKRIRENSDMVDRTASESIELQSEGALLHEAAKRFRL</sequence>
<dbReference type="GO" id="GO:0004888">
    <property type="term" value="F:transmembrane signaling receptor activity"/>
    <property type="evidence" value="ECO:0007669"/>
    <property type="project" value="InterPro"/>
</dbReference>
<keyword evidence="1" id="KW-0145">Chemotaxis</keyword>
<feature type="domain" description="HAMP" evidence="7">
    <location>
        <begin position="212"/>
        <end position="272"/>
    </location>
</feature>
<dbReference type="OrthoDB" id="8576332at2"/>
<dbReference type="PROSITE" id="PS50111">
    <property type="entry name" value="CHEMOTAXIS_TRANSDUC_2"/>
    <property type="match status" value="1"/>
</dbReference>
<dbReference type="PROSITE" id="PS50885">
    <property type="entry name" value="HAMP"/>
    <property type="match status" value="1"/>
</dbReference>
<dbReference type="InterPro" id="IPR004090">
    <property type="entry name" value="Chemotax_Me-accpt_rcpt"/>
</dbReference>
<dbReference type="Pfam" id="PF00015">
    <property type="entry name" value="MCPsignal"/>
    <property type="match status" value="1"/>
</dbReference>
<dbReference type="GO" id="GO:0006935">
    <property type="term" value="P:chemotaxis"/>
    <property type="evidence" value="ECO:0007669"/>
    <property type="project" value="UniProtKB-KW"/>
</dbReference>
<keyword evidence="9" id="KW-1185">Reference proteome</keyword>
<dbReference type="EMBL" id="POSP01000003">
    <property type="protein sequence ID" value="PND38078.1"/>
    <property type="molecule type" value="Genomic_DNA"/>
</dbReference>
<gene>
    <name evidence="8" type="ORF">C1O66_11475</name>
</gene>
<evidence type="ECO:0000313" key="9">
    <source>
        <dbReference type="Proteomes" id="UP000235916"/>
    </source>
</evidence>
<dbReference type="GO" id="GO:0007165">
    <property type="term" value="P:signal transduction"/>
    <property type="evidence" value="ECO:0007669"/>
    <property type="project" value="UniProtKB-KW"/>
</dbReference>
<evidence type="ECO:0008006" key="10">
    <source>
        <dbReference type="Google" id="ProtNLM"/>
    </source>
</evidence>
<comment type="similarity">
    <text evidence="2">Belongs to the methyl-accepting chemotaxis (MCP) protein family.</text>
</comment>
<evidence type="ECO:0000256" key="1">
    <source>
        <dbReference type="ARBA" id="ARBA00022500"/>
    </source>
</evidence>
<organism evidence="8 9">
    <name type="scientific">Kinneretia aquatilis</name>
    <dbReference type="NCBI Taxonomy" id="2070761"/>
    <lineage>
        <taxon>Bacteria</taxon>
        <taxon>Pseudomonadati</taxon>
        <taxon>Pseudomonadota</taxon>
        <taxon>Betaproteobacteria</taxon>
        <taxon>Burkholderiales</taxon>
        <taxon>Sphaerotilaceae</taxon>
        <taxon>Roseateles</taxon>
    </lineage>
</organism>
<dbReference type="PRINTS" id="PR00260">
    <property type="entry name" value="CHEMTRNSDUCR"/>
</dbReference>
<dbReference type="InterPro" id="IPR003660">
    <property type="entry name" value="HAMP_dom"/>
</dbReference>
<dbReference type="SMART" id="SM00283">
    <property type="entry name" value="MA"/>
    <property type="match status" value="1"/>
</dbReference>
<dbReference type="PANTHER" id="PTHR43531:SF11">
    <property type="entry name" value="METHYL-ACCEPTING CHEMOTAXIS PROTEIN 3"/>
    <property type="match status" value="1"/>
</dbReference>
<dbReference type="AlphaFoldDB" id="A0A2N8KX80"/>
<feature type="coiled-coil region" evidence="4">
    <location>
        <begin position="74"/>
        <end position="101"/>
    </location>
</feature>
<evidence type="ECO:0000256" key="5">
    <source>
        <dbReference type="SAM" id="Phobius"/>
    </source>
</evidence>
<dbReference type="Proteomes" id="UP000235916">
    <property type="component" value="Unassembled WGS sequence"/>
</dbReference>
<feature type="domain" description="Methyl-accepting transducer" evidence="6">
    <location>
        <begin position="277"/>
        <end position="506"/>
    </location>
</feature>